<name>V5WJ16_9SPIO</name>
<feature type="compositionally biased region" description="Basic residues" evidence="2">
    <location>
        <begin position="104"/>
        <end position="129"/>
    </location>
</feature>
<protein>
    <recommendedName>
        <fullName evidence="3">Prokaryotic-type class I peptide chain release factors domain-containing protein</fullName>
    </recommendedName>
</protein>
<dbReference type="STRING" id="1307761.L21SP2_2161"/>
<evidence type="ECO:0000313" key="4">
    <source>
        <dbReference type="EMBL" id="AHC15524.1"/>
    </source>
</evidence>
<dbReference type="eggNOG" id="COG1186">
    <property type="taxonomic scope" value="Bacteria"/>
</dbReference>
<proteinExistence type="inferred from homology"/>
<evidence type="ECO:0000256" key="2">
    <source>
        <dbReference type="SAM" id="MobiDB-lite"/>
    </source>
</evidence>
<accession>V5WJ16</accession>
<evidence type="ECO:0000313" key="5">
    <source>
        <dbReference type="Proteomes" id="UP000018680"/>
    </source>
</evidence>
<reference evidence="4 5" key="1">
    <citation type="journal article" date="2015" name="Stand. Genomic Sci.">
        <title>Complete genome sequence and description of Salinispira pacifica gen. nov., sp. nov., a novel spirochaete isolated form a hypersaline microbial mat.</title>
        <authorList>
            <person name="Ben Hania W."/>
            <person name="Joseph M."/>
            <person name="Schumann P."/>
            <person name="Bunk B."/>
            <person name="Fiebig A."/>
            <person name="Sproer C."/>
            <person name="Klenk H.P."/>
            <person name="Fardeau M.L."/>
            <person name="Spring S."/>
        </authorList>
    </citation>
    <scope>NUCLEOTIDE SEQUENCE [LARGE SCALE GENOMIC DNA]</scope>
    <source>
        <strain evidence="4 5">L21-RPul-D2</strain>
    </source>
</reference>
<dbReference type="PANTHER" id="PTHR47814:SF1">
    <property type="entry name" value="PEPTIDYL-TRNA HYDROLASE ARFB"/>
    <property type="match status" value="1"/>
</dbReference>
<organism evidence="4 5">
    <name type="scientific">Salinispira pacifica</name>
    <dbReference type="NCBI Taxonomy" id="1307761"/>
    <lineage>
        <taxon>Bacteria</taxon>
        <taxon>Pseudomonadati</taxon>
        <taxon>Spirochaetota</taxon>
        <taxon>Spirochaetia</taxon>
        <taxon>Spirochaetales</taxon>
        <taxon>Spirochaetaceae</taxon>
        <taxon>Salinispira</taxon>
    </lineage>
</organism>
<dbReference type="HOGENOM" id="CLU_089470_3_0_12"/>
<dbReference type="GO" id="GO:0003747">
    <property type="term" value="F:translation release factor activity"/>
    <property type="evidence" value="ECO:0007669"/>
    <property type="project" value="InterPro"/>
</dbReference>
<evidence type="ECO:0000256" key="1">
    <source>
        <dbReference type="ARBA" id="ARBA00010835"/>
    </source>
</evidence>
<dbReference type="InterPro" id="IPR045853">
    <property type="entry name" value="Pep_chain_release_fac_I_sf"/>
</dbReference>
<dbReference type="InterPro" id="IPR000352">
    <property type="entry name" value="Pep_chain_release_fac_I"/>
</dbReference>
<dbReference type="GO" id="GO:0043022">
    <property type="term" value="F:ribosome binding"/>
    <property type="evidence" value="ECO:0007669"/>
    <property type="project" value="TreeGrafter"/>
</dbReference>
<dbReference type="KEGG" id="slr:L21SP2_2161"/>
<evidence type="ECO:0000259" key="3">
    <source>
        <dbReference type="PROSITE" id="PS00745"/>
    </source>
</evidence>
<dbReference type="PANTHER" id="PTHR47814">
    <property type="entry name" value="PEPTIDYL-TRNA HYDROLASE ARFB"/>
    <property type="match status" value="1"/>
</dbReference>
<feature type="domain" description="Prokaryotic-type class I peptide chain release factors" evidence="3">
    <location>
        <begin position="23"/>
        <end position="39"/>
    </location>
</feature>
<keyword evidence="5" id="KW-1185">Reference proteome</keyword>
<dbReference type="PROSITE" id="PS00745">
    <property type="entry name" value="RF_PROK_I"/>
    <property type="match status" value="1"/>
</dbReference>
<dbReference type="PATRIC" id="fig|1307761.3.peg.2155"/>
<dbReference type="RefSeq" id="WP_024268428.1">
    <property type="nucleotide sequence ID" value="NC_023035.1"/>
</dbReference>
<dbReference type="AlphaFoldDB" id="V5WJ16"/>
<dbReference type="EMBL" id="CP006939">
    <property type="protein sequence ID" value="AHC15524.1"/>
    <property type="molecule type" value="Genomic_DNA"/>
</dbReference>
<dbReference type="Gene3D" id="3.30.160.20">
    <property type="match status" value="1"/>
</dbReference>
<gene>
    <name evidence="4" type="ORF">L21SP2_2161</name>
</gene>
<dbReference type="GO" id="GO:0072344">
    <property type="term" value="P:rescue of stalled ribosome"/>
    <property type="evidence" value="ECO:0007669"/>
    <property type="project" value="TreeGrafter"/>
</dbReference>
<dbReference type="GO" id="GO:0004045">
    <property type="term" value="F:peptidyl-tRNA hydrolase activity"/>
    <property type="evidence" value="ECO:0007669"/>
    <property type="project" value="TreeGrafter"/>
</dbReference>
<dbReference type="Pfam" id="PF00472">
    <property type="entry name" value="RF-1"/>
    <property type="match status" value="1"/>
</dbReference>
<dbReference type="NCBIfam" id="NF006718">
    <property type="entry name" value="PRK09256.1"/>
    <property type="match status" value="1"/>
</dbReference>
<feature type="region of interest" description="Disordered" evidence="2">
    <location>
        <begin position="99"/>
        <end position="141"/>
    </location>
</feature>
<dbReference type="Proteomes" id="UP000018680">
    <property type="component" value="Chromosome"/>
</dbReference>
<sequence length="141" mass="16032">MSLIHLYRNLSIPDSEIQFSASRASGKGGQHVNTTSSAVQLRFNIPGSSLPEQVKSRLLAMSDSRLTTEGVLIIRSENERSQRRNRQDALERLREYFRQALKPVKTRRPTRPGKAAKHRRLDSKKHRGRLKEGRKPPPTPG</sequence>
<comment type="similarity">
    <text evidence="1">Belongs to the prokaryotic/mitochondrial release factor family.</text>
</comment>
<dbReference type="OrthoDB" id="9815709at2"/>
<dbReference type="SUPFAM" id="SSF75620">
    <property type="entry name" value="Release factor"/>
    <property type="match status" value="1"/>
</dbReference>